<sequence length="50" mass="5605">MRPLKPDTLRVVHGGVLMNANETDFISFNALIPLTTIAADVFVRSIFRFV</sequence>
<gene>
    <name evidence="2" type="ORF">Gotri_023188</name>
</gene>
<dbReference type="Proteomes" id="UP000593568">
    <property type="component" value="Unassembled WGS sequence"/>
</dbReference>
<evidence type="ECO:0000256" key="1">
    <source>
        <dbReference type="SAM" id="Phobius"/>
    </source>
</evidence>
<keyword evidence="3" id="KW-1185">Reference proteome</keyword>
<accession>A0A7J9DIA6</accession>
<dbReference type="EMBL" id="JABEZW010000002">
    <property type="protein sequence ID" value="MBA0760443.1"/>
    <property type="molecule type" value="Genomic_DNA"/>
</dbReference>
<keyword evidence="1" id="KW-1133">Transmembrane helix</keyword>
<feature type="transmembrane region" description="Helical" evidence="1">
    <location>
        <begin position="25"/>
        <end position="47"/>
    </location>
</feature>
<dbReference type="AlphaFoldDB" id="A0A7J9DIA6"/>
<protein>
    <submittedName>
        <fullName evidence="2">Uncharacterized protein</fullName>
    </submittedName>
</protein>
<keyword evidence="1" id="KW-0812">Transmembrane</keyword>
<name>A0A7J9DIA6_9ROSI</name>
<evidence type="ECO:0000313" key="2">
    <source>
        <dbReference type="EMBL" id="MBA0760443.1"/>
    </source>
</evidence>
<reference evidence="2 3" key="1">
    <citation type="journal article" date="2019" name="Genome Biol. Evol.">
        <title>Insights into the evolution of the New World diploid cottons (Gossypium, subgenus Houzingenia) based on genome sequencing.</title>
        <authorList>
            <person name="Grover C.E."/>
            <person name="Arick M.A. 2nd"/>
            <person name="Thrash A."/>
            <person name="Conover J.L."/>
            <person name="Sanders W.S."/>
            <person name="Peterson D.G."/>
            <person name="Frelichowski J.E."/>
            <person name="Scheffler J.A."/>
            <person name="Scheffler B.E."/>
            <person name="Wendel J.F."/>
        </authorList>
    </citation>
    <scope>NUCLEOTIDE SEQUENCE [LARGE SCALE GENOMIC DNA]</scope>
    <source>
        <strain evidence="2">8</strain>
        <tissue evidence="2">Leaf</tissue>
    </source>
</reference>
<keyword evidence="1" id="KW-0472">Membrane</keyword>
<proteinExistence type="predicted"/>
<evidence type="ECO:0000313" key="3">
    <source>
        <dbReference type="Proteomes" id="UP000593568"/>
    </source>
</evidence>
<organism evidence="2 3">
    <name type="scientific">Gossypium trilobum</name>
    <dbReference type="NCBI Taxonomy" id="34281"/>
    <lineage>
        <taxon>Eukaryota</taxon>
        <taxon>Viridiplantae</taxon>
        <taxon>Streptophyta</taxon>
        <taxon>Embryophyta</taxon>
        <taxon>Tracheophyta</taxon>
        <taxon>Spermatophyta</taxon>
        <taxon>Magnoliopsida</taxon>
        <taxon>eudicotyledons</taxon>
        <taxon>Gunneridae</taxon>
        <taxon>Pentapetalae</taxon>
        <taxon>rosids</taxon>
        <taxon>malvids</taxon>
        <taxon>Malvales</taxon>
        <taxon>Malvaceae</taxon>
        <taxon>Malvoideae</taxon>
        <taxon>Gossypium</taxon>
    </lineage>
</organism>
<comment type="caution">
    <text evidence="2">The sequence shown here is derived from an EMBL/GenBank/DDBJ whole genome shotgun (WGS) entry which is preliminary data.</text>
</comment>